<protein>
    <submittedName>
        <fullName evidence="8">Hydroxypyruvate reductase</fullName>
        <ecNumber evidence="8">1.1.1.81</ecNumber>
    </submittedName>
</protein>
<gene>
    <name evidence="8" type="ORF">DF168_00441</name>
</gene>
<evidence type="ECO:0000259" key="7">
    <source>
        <dbReference type="Pfam" id="PF02826"/>
    </source>
</evidence>
<feature type="domain" description="D-isomer specific 2-hydroxyacid dehydrogenase catalytic" evidence="6">
    <location>
        <begin position="8"/>
        <end position="315"/>
    </location>
</feature>
<dbReference type="PROSITE" id="PS00671">
    <property type="entry name" value="D_2_HYDROXYACID_DH_3"/>
    <property type="match status" value="1"/>
</dbReference>
<dbReference type="InterPro" id="IPR006139">
    <property type="entry name" value="D-isomer_2_OHA_DH_cat_dom"/>
</dbReference>
<dbReference type="PANTHER" id="PTHR42789">
    <property type="entry name" value="D-ISOMER SPECIFIC 2-HYDROXYACID DEHYDROGENASE FAMILY PROTEIN (AFU_ORTHOLOGUE AFUA_6G10090)"/>
    <property type="match status" value="1"/>
</dbReference>
<dbReference type="InterPro" id="IPR029752">
    <property type="entry name" value="D-isomer_DH_CS1"/>
</dbReference>
<dbReference type="PROSITE" id="PS00065">
    <property type="entry name" value="D_2_HYDROXYACID_DH_1"/>
    <property type="match status" value="1"/>
</dbReference>
<reference evidence="8 9" key="1">
    <citation type="submission" date="2018-06" db="EMBL/GenBank/DDBJ databases">
        <title>Draft Genome Sequence of a Novel Marine Bacterium Related to the Verrucomicrobia.</title>
        <authorList>
            <person name="Vosseberg J."/>
            <person name="Martijn J."/>
            <person name="Ettema T.J.G."/>
        </authorList>
    </citation>
    <scope>NUCLEOTIDE SEQUENCE [LARGE SCALE GENOMIC DNA]</scope>
    <source>
        <strain evidence="8">TARA_B100001123</strain>
    </source>
</reference>
<dbReference type="CDD" id="cd12173">
    <property type="entry name" value="PGDH_4"/>
    <property type="match status" value="1"/>
</dbReference>
<keyword evidence="3 5" id="KW-0560">Oxidoreductase</keyword>
<proteinExistence type="inferred from homology"/>
<dbReference type="PANTHER" id="PTHR42789:SF1">
    <property type="entry name" value="D-ISOMER SPECIFIC 2-HYDROXYACID DEHYDROGENASE FAMILY PROTEIN (AFU_ORTHOLOGUE AFUA_6G10090)"/>
    <property type="match status" value="1"/>
</dbReference>
<keyword evidence="8" id="KW-0670">Pyruvate</keyword>
<dbReference type="Proteomes" id="UP000247465">
    <property type="component" value="Chromosome"/>
</dbReference>
<dbReference type="Pfam" id="PF02826">
    <property type="entry name" value="2-Hacid_dh_C"/>
    <property type="match status" value="1"/>
</dbReference>
<evidence type="ECO:0000256" key="4">
    <source>
        <dbReference type="ARBA" id="ARBA00023027"/>
    </source>
</evidence>
<dbReference type="EC" id="1.1.1.81" evidence="8"/>
<dbReference type="Gene3D" id="3.40.50.720">
    <property type="entry name" value="NAD(P)-binding Rossmann-like Domain"/>
    <property type="match status" value="2"/>
</dbReference>
<dbReference type="EMBL" id="CP029803">
    <property type="protein sequence ID" value="AWT59260.1"/>
    <property type="molecule type" value="Genomic_DNA"/>
</dbReference>
<dbReference type="InterPro" id="IPR050857">
    <property type="entry name" value="D-2-hydroxyacid_DH"/>
</dbReference>
<evidence type="ECO:0000256" key="5">
    <source>
        <dbReference type="RuleBase" id="RU003719"/>
    </source>
</evidence>
<comment type="similarity">
    <text evidence="1 5">Belongs to the D-isomer specific 2-hydroxyacid dehydrogenase family.</text>
</comment>
<evidence type="ECO:0000256" key="3">
    <source>
        <dbReference type="ARBA" id="ARBA00023002"/>
    </source>
</evidence>
<evidence type="ECO:0000313" key="8">
    <source>
        <dbReference type="EMBL" id="AWT59260.1"/>
    </source>
</evidence>
<name>A0A2Z4AKM6_9BACT</name>
<dbReference type="AlphaFoldDB" id="A0A2Z4AKM6"/>
<dbReference type="GO" id="GO:0008652">
    <property type="term" value="P:amino acid biosynthetic process"/>
    <property type="evidence" value="ECO:0007669"/>
    <property type="project" value="UniProtKB-KW"/>
</dbReference>
<evidence type="ECO:0000256" key="2">
    <source>
        <dbReference type="ARBA" id="ARBA00022605"/>
    </source>
</evidence>
<dbReference type="SUPFAM" id="SSF52283">
    <property type="entry name" value="Formate/glycerate dehydrogenase catalytic domain-like"/>
    <property type="match status" value="1"/>
</dbReference>
<dbReference type="SUPFAM" id="SSF51735">
    <property type="entry name" value="NAD(P)-binding Rossmann-fold domains"/>
    <property type="match status" value="1"/>
</dbReference>
<keyword evidence="4" id="KW-0520">NAD</keyword>
<accession>A0A2Z4AKM6</accession>
<evidence type="ECO:0000256" key="1">
    <source>
        <dbReference type="ARBA" id="ARBA00005854"/>
    </source>
</evidence>
<dbReference type="KEGG" id="mtar:DF168_00441"/>
<sequence length="320" mass="34890">MKSKIVSIGPIDESAVKILEPYGEFILSKTTKEQSLVEMVTDAVALIVRGDGAITRPIIEAASHLKVIGRTGVGYDNIDIGAATERKVPVVFTPGANARVVAEASMALVLAHCKRIVYWDRQLKSGNWASRNNFSTLDMEESTLGIVGFGQIGRIVSQLAAPFNMRIIAHDPYVSKETAKSFEVELTSLESLLNQADFICLHAVLTDKTKGLINRNNLKLVKKGSFLINLARGPLIESLDILDEALETGILAGVGLDVFSPEPPDTTHSIFNRENCLTAPHSLAMTKRSMLKVFIQMAEDMAAVLDGQHPRHSVNPEVFD</sequence>
<dbReference type="InterPro" id="IPR029753">
    <property type="entry name" value="D-isomer_DH_CS"/>
</dbReference>
<keyword evidence="2" id="KW-0028">Amino-acid biosynthesis</keyword>
<dbReference type="InterPro" id="IPR036291">
    <property type="entry name" value="NAD(P)-bd_dom_sf"/>
</dbReference>
<organism evidence="8 9">
    <name type="scientific">Candidatus Moanibacter tarae</name>
    <dbReference type="NCBI Taxonomy" id="2200854"/>
    <lineage>
        <taxon>Bacteria</taxon>
        <taxon>Pseudomonadati</taxon>
        <taxon>Verrucomicrobiota</taxon>
        <taxon>Opitutia</taxon>
        <taxon>Puniceicoccales</taxon>
        <taxon>Puniceicoccales incertae sedis</taxon>
        <taxon>Candidatus Moanibacter</taxon>
    </lineage>
</organism>
<dbReference type="GO" id="GO:0051287">
    <property type="term" value="F:NAD binding"/>
    <property type="evidence" value="ECO:0007669"/>
    <property type="project" value="InterPro"/>
</dbReference>
<dbReference type="GO" id="GO:0016618">
    <property type="term" value="F:hydroxypyruvate reductase [NAD(P)H] activity"/>
    <property type="evidence" value="ECO:0007669"/>
    <property type="project" value="UniProtKB-EC"/>
</dbReference>
<dbReference type="Pfam" id="PF00389">
    <property type="entry name" value="2-Hacid_dh"/>
    <property type="match status" value="1"/>
</dbReference>
<evidence type="ECO:0000313" key="9">
    <source>
        <dbReference type="Proteomes" id="UP000247465"/>
    </source>
</evidence>
<dbReference type="InterPro" id="IPR006140">
    <property type="entry name" value="D-isomer_DH_NAD-bd"/>
</dbReference>
<feature type="domain" description="D-isomer specific 2-hydroxyacid dehydrogenase NAD-binding" evidence="7">
    <location>
        <begin position="106"/>
        <end position="281"/>
    </location>
</feature>
<evidence type="ECO:0000259" key="6">
    <source>
        <dbReference type="Pfam" id="PF00389"/>
    </source>
</evidence>